<dbReference type="InterPro" id="IPR006036">
    <property type="entry name" value="K_uptake_TrkA"/>
</dbReference>
<dbReference type="RefSeq" id="WP_159991694.1">
    <property type="nucleotide sequence ID" value="NZ_CP047165.1"/>
</dbReference>
<evidence type="ECO:0000259" key="8">
    <source>
        <dbReference type="PROSITE" id="PS51202"/>
    </source>
</evidence>
<dbReference type="NCBIfam" id="NF007039">
    <property type="entry name" value="PRK09496.3-2"/>
    <property type="match status" value="1"/>
</dbReference>
<keyword evidence="10" id="KW-1185">Reference proteome</keyword>
<dbReference type="InterPro" id="IPR036291">
    <property type="entry name" value="NAD(P)-bd_dom_sf"/>
</dbReference>
<evidence type="ECO:0000256" key="1">
    <source>
        <dbReference type="ARBA" id="ARBA00017378"/>
    </source>
</evidence>
<dbReference type="GO" id="GO:0015079">
    <property type="term" value="F:potassium ion transmembrane transporter activity"/>
    <property type="evidence" value="ECO:0007669"/>
    <property type="project" value="InterPro"/>
</dbReference>
<dbReference type="Gene3D" id="3.40.50.720">
    <property type="entry name" value="NAD(P)-binding Rossmann-like Domain"/>
    <property type="match status" value="2"/>
</dbReference>
<evidence type="ECO:0000256" key="3">
    <source>
        <dbReference type="ARBA" id="ARBA00022538"/>
    </source>
</evidence>
<gene>
    <name evidence="9" type="primary">trkA</name>
    <name evidence="9" type="ORF">F9B74_00795</name>
</gene>
<dbReference type="SUPFAM" id="SSF51735">
    <property type="entry name" value="NAD(P)-binding Rossmann-fold domains"/>
    <property type="match status" value="2"/>
</dbReference>
<keyword evidence="4" id="KW-0630">Potassium</keyword>
<name>A0A6L9Y3A9_9BURK</name>
<evidence type="ECO:0000256" key="6">
    <source>
        <dbReference type="ARBA" id="ARBA00023065"/>
    </source>
</evidence>
<evidence type="ECO:0000256" key="4">
    <source>
        <dbReference type="ARBA" id="ARBA00022958"/>
    </source>
</evidence>
<feature type="domain" description="RCK N-terminal" evidence="7">
    <location>
        <begin position="1"/>
        <end position="121"/>
    </location>
</feature>
<protein>
    <recommendedName>
        <fullName evidence="1">Trk system potassium uptake protein TrkA</fullName>
    </recommendedName>
</protein>
<dbReference type="PANTHER" id="PTHR43833">
    <property type="entry name" value="POTASSIUM CHANNEL PROTEIN 2-RELATED-RELATED"/>
    <property type="match status" value="1"/>
</dbReference>
<dbReference type="Proteomes" id="UP000477651">
    <property type="component" value="Unassembled WGS sequence"/>
</dbReference>
<reference evidence="9 10" key="1">
    <citation type="submission" date="2020-02" db="EMBL/GenBank/DDBJ databases">
        <title>Pelistega sp. NLN82 were isolated from wild rodents of the Hainan Island.</title>
        <authorList>
            <person name="Niu N."/>
            <person name="Zhou J."/>
        </authorList>
    </citation>
    <scope>NUCLEOTIDE SEQUENCE [LARGE SCALE GENOMIC DNA]</scope>
    <source>
        <strain evidence="9 10">NLN82</strain>
    </source>
</reference>
<evidence type="ECO:0000256" key="2">
    <source>
        <dbReference type="ARBA" id="ARBA00022448"/>
    </source>
</evidence>
<dbReference type="Pfam" id="PF02080">
    <property type="entry name" value="TrkA_C"/>
    <property type="match status" value="1"/>
</dbReference>
<sequence>MKILLIGAGRVGSSVAENLVSEKNDITIVDTNKEQLAYLQERFDLKVIYGDGSSPDILAQAGAEDTDLMVACAATDAVNLVACKLAKDIFNIPRRIARVRGRYYAKHPNILQDHFGVDSTISPEDSVTQYLQGLIAFPDALQVVNFADGKISVVIIKISKRSTLLDYQIDKQHLNLPHGRGRILELVRDGESLPLDRLFNLKVGDELVLSMDTTEIDKAVARLTKANKKARSVMIAGGGNIGAQLAMVLAQTNYNVRIIEQNRERCEQLASILPENVLVLHGNGTDESLLVSENIDEMDTWVSTTNDDEDNIMSSLLAKRLGAHKVIALIARHAYGELMEGSMIDVAVSPSQATIGALLHEVRQGAIVKGHRLRQGKSEVIEFEVIGDEKNSNVVGRTVEAIRLPSSSEIAAILRDNDIIIPTSDTVIQSGDHVIVYAANRNTMKRIEKLFQVSLMFF</sequence>
<keyword evidence="2" id="KW-0813">Transport</keyword>
<dbReference type="GO" id="GO:0005886">
    <property type="term" value="C:plasma membrane"/>
    <property type="evidence" value="ECO:0007669"/>
    <property type="project" value="InterPro"/>
</dbReference>
<keyword evidence="6" id="KW-0406">Ion transport</keyword>
<evidence type="ECO:0000259" key="7">
    <source>
        <dbReference type="PROSITE" id="PS51201"/>
    </source>
</evidence>
<feature type="domain" description="RCK C-terminal" evidence="8">
    <location>
        <begin position="368"/>
        <end position="453"/>
    </location>
</feature>
<dbReference type="NCBIfam" id="NF007031">
    <property type="entry name" value="PRK09496.1-2"/>
    <property type="match status" value="1"/>
</dbReference>
<comment type="caution">
    <text evidence="9">The sequence shown here is derived from an EMBL/GenBank/DDBJ whole genome shotgun (WGS) entry which is preliminary data.</text>
</comment>
<dbReference type="InterPro" id="IPR003148">
    <property type="entry name" value="RCK_N"/>
</dbReference>
<dbReference type="InterPro" id="IPR006037">
    <property type="entry name" value="RCK_C"/>
</dbReference>
<dbReference type="InterPro" id="IPR036721">
    <property type="entry name" value="RCK_C_sf"/>
</dbReference>
<dbReference type="Gene3D" id="3.30.70.1450">
    <property type="entry name" value="Regulator of K+ conductance, C-terminal domain"/>
    <property type="match status" value="2"/>
</dbReference>
<dbReference type="PANTHER" id="PTHR43833:SF5">
    <property type="entry name" value="TRK SYSTEM POTASSIUM UPTAKE PROTEIN TRKA"/>
    <property type="match status" value="1"/>
</dbReference>
<dbReference type="PROSITE" id="PS51202">
    <property type="entry name" value="RCK_C"/>
    <property type="match status" value="1"/>
</dbReference>
<evidence type="ECO:0000256" key="5">
    <source>
        <dbReference type="ARBA" id="ARBA00023027"/>
    </source>
</evidence>
<keyword evidence="3" id="KW-0633">Potassium transport</keyword>
<dbReference type="AlphaFoldDB" id="A0A6L9Y3A9"/>
<dbReference type="Pfam" id="PF02254">
    <property type="entry name" value="TrkA_N"/>
    <property type="match status" value="2"/>
</dbReference>
<dbReference type="PROSITE" id="PS51201">
    <property type="entry name" value="RCK_N"/>
    <property type="match status" value="2"/>
</dbReference>
<dbReference type="NCBIfam" id="NF007032">
    <property type="entry name" value="PRK09496.1-4"/>
    <property type="match status" value="1"/>
</dbReference>
<accession>A0A6L9Y3A9</accession>
<evidence type="ECO:0000313" key="10">
    <source>
        <dbReference type="Proteomes" id="UP000477651"/>
    </source>
</evidence>
<dbReference type="EMBL" id="JAAGYR010000001">
    <property type="protein sequence ID" value="NEN74870.1"/>
    <property type="molecule type" value="Genomic_DNA"/>
</dbReference>
<evidence type="ECO:0000313" key="9">
    <source>
        <dbReference type="EMBL" id="NEN74870.1"/>
    </source>
</evidence>
<proteinExistence type="predicted"/>
<feature type="domain" description="RCK N-terminal" evidence="7">
    <location>
        <begin position="230"/>
        <end position="348"/>
    </location>
</feature>
<dbReference type="SUPFAM" id="SSF116726">
    <property type="entry name" value="TrkA C-terminal domain-like"/>
    <property type="match status" value="1"/>
</dbReference>
<dbReference type="NCBIfam" id="NF007030">
    <property type="entry name" value="PRK09496.1-1"/>
    <property type="match status" value="1"/>
</dbReference>
<keyword evidence="5" id="KW-0520">NAD</keyword>
<dbReference type="PRINTS" id="PR00335">
    <property type="entry name" value="KUPTAKETRKA"/>
</dbReference>
<organism evidence="9 10">
    <name type="scientific">Pelistega ratti</name>
    <dbReference type="NCBI Taxonomy" id="2652177"/>
    <lineage>
        <taxon>Bacteria</taxon>
        <taxon>Pseudomonadati</taxon>
        <taxon>Pseudomonadota</taxon>
        <taxon>Betaproteobacteria</taxon>
        <taxon>Burkholderiales</taxon>
        <taxon>Alcaligenaceae</taxon>
        <taxon>Pelistega</taxon>
    </lineage>
</organism>
<dbReference type="InterPro" id="IPR050721">
    <property type="entry name" value="Trk_Ktr_HKT_K-transport"/>
</dbReference>